<dbReference type="GO" id="GO:0007076">
    <property type="term" value="P:mitotic chromosome condensation"/>
    <property type="evidence" value="ECO:0000318"/>
    <property type="project" value="GO_Central"/>
</dbReference>
<evidence type="ECO:0000313" key="13">
    <source>
        <dbReference type="EnsemblPlants" id="Pp3c7_4280V3.1"/>
    </source>
</evidence>
<keyword evidence="5" id="KW-0158">Chromosome</keyword>
<dbReference type="Pfam" id="PF05786">
    <property type="entry name" value="Cnd2"/>
    <property type="match status" value="2"/>
</dbReference>
<dbReference type="PANTHER" id="PTHR13108">
    <property type="entry name" value="CONDENSIN COMPLEX SUBUNIT 2"/>
    <property type="match status" value="1"/>
</dbReference>
<keyword evidence="10 11" id="KW-0131">Cell cycle</keyword>
<keyword evidence="6" id="KW-0963">Cytoplasm</keyword>
<dbReference type="FunCoup" id="A0A2K1KAB9">
    <property type="interactions" value="2426"/>
</dbReference>
<accession>A0A2K1KAB9</accession>
<name>A0A2K1KAB9_PHYPA</name>
<evidence type="ECO:0000256" key="9">
    <source>
        <dbReference type="ARBA" id="ARBA00023067"/>
    </source>
</evidence>
<dbReference type="PIRSF" id="PIRSF017126">
    <property type="entry name" value="Condensin_H"/>
    <property type="match status" value="1"/>
</dbReference>
<dbReference type="GO" id="GO:0003682">
    <property type="term" value="F:chromatin binding"/>
    <property type="evidence" value="ECO:0000318"/>
    <property type="project" value="GO_Central"/>
</dbReference>
<dbReference type="Proteomes" id="UP000006727">
    <property type="component" value="Chromosome 7"/>
</dbReference>
<dbReference type="GO" id="GO:0051301">
    <property type="term" value="P:cell division"/>
    <property type="evidence" value="ECO:0007669"/>
    <property type="project" value="UniProtKB-KW"/>
</dbReference>
<comment type="function">
    <text evidence="11">Regulatory subunit of the condensin complex, a complex required for conversion of interphase chromatin into mitotic-like condense chromosomes.</text>
</comment>
<evidence type="ECO:0000256" key="5">
    <source>
        <dbReference type="ARBA" id="ARBA00022454"/>
    </source>
</evidence>
<dbReference type="GO" id="GO:0000796">
    <property type="term" value="C:condensin complex"/>
    <property type="evidence" value="ECO:0000318"/>
    <property type="project" value="GO_Central"/>
</dbReference>
<evidence type="ECO:0000256" key="8">
    <source>
        <dbReference type="ARBA" id="ARBA00022776"/>
    </source>
</evidence>
<comment type="subcellular location">
    <subcellularLocation>
        <location evidence="1">Chromosome</location>
    </subcellularLocation>
    <subcellularLocation>
        <location evidence="2">Cytoplasm</location>
    </subcellularLocation>
</comment>
<sequence>MRTPLKDRAVSPGQGLLLMPHDDEEQAQVRRARAAALGRKSGIGAGVFFTYASASASQESNLLCWEHILELHKNCIKLAAENVEITQSNTWDLKLIDHLSALVQGDDEQDDQDSFQKASCTLEAGVKIYSTRVDSVHFETYKVLSSLNRTAGVNNGSHSETSSMVLVVDGHVDCQQAASNQEEHRNCSSKRSSRTSSTLEASFDSLNVKQIDLAFAVDPLFQQTSALFDEGGAKGLLLNSLSIFQGCEIVFDSWEVPERSMLVQANNDAEQNAAIKLCFIKAMLEHLRKDSEISPSSSEIVKMLDDPYRTTTLAEDAAKQSCNLFVDGDVFSSWQIGDTSDNSVNDADEAFDCTESDEHQEVNYLDEGLEAIDDDIDANLLHGSNPELGDEEGVGGGEVEYTEDGSVVNHTTVQWMNPRLIYQSNAWAGPDHCKYRNPQDGIRGQCKEEISGPFKVKRKKRQPLVIDFENPSEIDLSLFNPAQVVRSTVLSQRRASFNGLLPDDVHYEALDLVHLFLRPSVLRENLIADRQIQRNIPGPSVQDYGYNSGDDSGMDCSHGDWTGIDGDGEIGDPLGTNLVAVRRKIQKVKVNDDETSKQVDVRNLKESLWSHLQNIQATIDEGESEKDARPFQNLLNVLPEDYAATESDDVSVQLCFICLLHLANEHNLRIVDCPTMDDLQIFQV</sequence>
<organism evidence="12">
    <name type="scientific">Physcomitrium patens</name>
    <name type="common">Spreading-leaved earth moss</name>
    <name type="synonym">Physcomitrella patens</name>
    <dbReference type="NCBI Taxonomy" id="3218"/>
    <lineage>
        <taxon>Eukaryota</taxon>
        <taxon>Viridiplantae</taxon>
        <taxon>Streptophyta</taxon>
        <taxon>Embryophyta</taxon>
        <taxon>Bryophyta</taxon>
        <taxon>Bryophytina</taxon>
        <taxon>Bryopsida</taxon>
        <taxon>Funariidae</taxon>
        <taxon>Funariales</taxon>
        <taxon>Funariaceae</taxon>
        <taxon>Physcomitrium</taxon>
    </lineage>
</organism>
<evidence type="ECO:0000256" key="1">
    <source>
        <dbReference type="ARBA" id="ARBA00004286"/>
    </source>
</evidence>
<dbReference type="InterPro" id="IPR022816">
    <property type="entry name" value="Condensin_barren_su2"/>
</dbReference>
<keyword evidence="7 11" id="KW-0132">Cell division</keyword>
<evidence type="ECO:0000256" key="2">
    <source>
        <dbReference type="ARBA" id="ARBA00004496"/>
    </source>
</evidence>
<evidence type="ECO:0000256" key="6">
    <source>
        <dbReference type="ARBA" id="ARBA00022490"/>
    </source>
</evidence>
<proteinExistence type="inferred from homology"/>
<dbReference type="GO" id="GO:0005737">
    <property type="term" value="C:cytoplasm"/>
    <property type="evidence" value="ECO:0007669"/>
    <property type="project" value="UniProtKB-SubCell"/>
</dbReference>
<reference evidence="13" key="3">
    <citation type="submission" date="2020-12" db="UniProtKB">
        <authorList>
            <consortium name="EnsemblPlants"/>
        </authorList>
    </citation>
    <scope>IDENTIFICATION</scope>
</reference>
<evidence type="ECO:0000313" key="14">
    <source>
        <dbReference type="Proteomes" id="UP000006727"/>
    </source>
</evidence>
<comment type="similarity">
    <text evidence="3 11">Belongs to the CND2 (condensin subunit 2) family.</text>
</comment>
<evidence type="ECO:0000256" key="4">
    <source>
        <dbReference type="ARBA" id="ARBA00016065"/>
    </source>
</evidence>
<evidence type="ECO:0000256" key="3">
    <source>
        <dbReference type="ARBA" id="ARBA00009471"/>
    </source>
</evidence>
<dbReference type="InParanoid" id="A0A2K1KAB9"/>
<keyword evidence="8 11" id="KW-0498">Mitosis</keyword>
<reference evidence="12 14" key="1">
    <citation type="journal article" date="2008" name="Science">
        <title>The Physcomitrella genome reveals evolutionary insights into the conquest of land by plants.</title>
        <authorList>
            <person name="Rensing S."/>
            <person name="Lang D."/>
            <person name="Zimmer A."/>
            <person name="Terry A."/>
            <person name="Salamov A."/>
            <person name="Shapiro H."/>
            <person name="Nishiyama T."/>
            <person name="Perroud P.-F."/>
            <person name="Lindquist E."/>
            <person name="Kamisugi Y."/>
            <person name="Tanahashi T."/>
            <person name="Sakakibara K."/>
            <person name="Fujita T."/>
            <person name="Oishi K."/>
            <person name="Shin-I T."/>
            <person name="Kuroki Y."/>
            <person name="Toyoda A."/>
            <person name="Suzuki Y."/>
            <person name="Hashimoto A."/>
            <person name="Yamaguchi K."/>
            <person name="Sugano A."/>
            <person name="Kohara Y."/>
            <person name="Fujiyama A."/>
            <person name="Anterola A."/>
            <person name="Aoki S."/>
            <person name="Ashton N."/>
            <person name="Barbazuk W.B."/>
            <person name="Barker E."/>
            <person name="Bennetzen J."/>
            <person name="Bezanilla M."/>
            <person name="Blankenship R."/>
            <person name="Cho S.H."/>
            <person name="Dutcher S."/>
            <person name="Estelle M."/>
            <person name="Fawcett J.A."/>
            <person name="Gundlach H."/>
            <person name="Hanada K."/>
            <person name="Heyl A."/>
            <person name="Hicks K.A."/>
            <person name="Hugh J."/>
            <person name="Lohr M."/>
            <person name="Mayer K."/>
            <person name="Melkozernov A."/>
            <person name="Murata T."/>
            <person name="Nelson D."/>
            <person name="Pils B."/>
            <person name="Prigge M."/>
            <person name="Reiss B."/>
            <person name="Renner T."/>
            <person name="Rombauts S."/>
            <person name="Rushton P."/>
            <person name="Sanderfoot A."/>
            <person name="Schween G."/>
            <person name="Shiu S.-H."/>
            <person name="Stueber K."/>
            <person name="Theodoulou F.L."/>
            <person name="Tu H."/>
            <person name="Van de Peer Y."/>
            <person name="Verrier P.J."/>
            <person name="Waters E."/>
            <person name="Wood A."/>
            <person name="Yang L."/>
            <person name="Cove D."/>
            <person name="Cuming A."/>
            <person name="Hasebe M."/>
            <person name="Lucas S."/>
            <person name="Mishler D.B."/>
            <person name="Reski R."/>
            <person name="Grigoriev I."/>
            <person name="Quatrano R.S."/>
            <person name="Boore J.L."/>
        </authorList>
    </citation>
    <scope>NUCLEOTIDE SEQUENCE [LARGE SCALE GENOMIC DNA]</scope>
    <source>
        <strain evidence="13 14">cv. Gransden 2004</strain>
    </source>
</reference>
<dbReference type="Gramene" id="Pp3c7_4280V3.1">
    <property type="protein sequence ID" value="Pp3c7_4280V3.1"/>
    <property type="gene ID" value="Pp3c7_4280"/>
</dbReference>
<dbReference type="EnsemblPlants" id="Pp3c7_4280V3.1">
    <property type="protein sequence ID" value="Pp3c7_4280V3.1"/>
    <property type="gene ID" value="Pp3c7_4280"/>
</dbReference>
<evidence type="ECO:0000313" key="12">
    <source>
        <dbReference type="EMBL" id="PNR50721.1"/>
    </source>
</evidence>
<dbReference type="EMBL" id="ABEU02000007">
    <property type="protein sequence ID" value="PNR50721.1"/>
    <property type="molecule type" value="Genomic_DNA"/>
</dbReference>
<gene>
    <name evidence="12" type="ORF">PHYPA_009907</name>
</gene>
<evidence type="ECO:0000256" key="7">
    <source>
        <dbReference type="ARBA" id="ARBA00022618"/>
    </source>
</evidence>
<protein>
    <recommendedName>
        <fullName evidence="4 11">Condensin complex subunit 2</fullName>
    </recommendedName>
</protein>
<keyword evidence="14" id="KW-1185">Reference proteome</keyword>
<evidence type="ECO:0000256" key="10">
    <source>
        <dbReference type="ARBA" id="ARBA00023306"/>
    </source>
</evidence>
<keyword evidence="9 11" id="KW-0226">DNA condensation</keyword>
<dbReference type="STRING" id="3218.A0A2K1KAB9"/>
<evidence type="ECO:0000256" key="11">
    <source>
        <dbReference type="PIRNR" id="PIRNR017126"/>
    </source>
</evidence>
<dbReference type="AlphaFoldDB" id="A0A2K1KAB9"/>
<reference evidence="12 14" key="2">
    <citation type="journal article" date="2018" name="Plant J.">
        <title>The Physcomitrella patens chromosome-scale assembly reveals moss genome structure and evolution.</title>
        <authorList>
            <person name="Lang D."/>
            <person name="Ullrich K.K."/>
            <person name="Murat F."/>
            <person name="Fuchs J."/>
            <person name="Jenkins J."/>
            <person name="Haas F.B."/>
            <person name="Piednoel M."/>
            <person name="Gundlach H."/>
            <person name="Van Bel M."/>
            <person name="Meyberg R."/>
            <person name="Vives C."/>
            <person name="Morata J."/>
            <person name="Symeonidi A."/>
            <person name="Hiss M."/>
            <person name="Muchero W."/>
            <person name="Kamisugi Y."/>
            <person name="Saleh O."/>
            <person name="Blanc G."/>
            <person name="Decker E.L."/>
            <person name="van Gessel N."/>
            <person name="Grimwood J."/>
            <person name="Hayes R.D."/>
            <person name="Graham S.W."/>
            <person name="Gunter L.E."/>
            <person name="McDaniel S.F."/>
            <person name="Hoernstein S.N.W."/>
            <person name="Larsson A."/>
            <person name="Li F.W."/>
            <person name="Perroud P.F."/>
            <person name="Phillips J."/>
            <person name="Ranjan P."/>
            <person name="Rokshar D.S."/>
            <person name="Rothfels C.J."/>
            <person name="Schneider L."/>
            <person name="Shu S."/>
            <person name="Stevenson D.W."/>
            <person name="Thummler F."/>
            <person name="Tillich M."/>
            <person name="Villarreal Aguilar J.C."/>
            <person name="Widiez T."/>
            <person name="Wong G.K."/>
            <person name="Wymore A."/>
            <person name="Zhang Y."/>
            <person name="Zimmer A.D."/>
            <person name="Quatrano R.S."/>
            <person name="Mayer K.F.X."/>
            <person name="Goodstein D."/>
            <person name="Casacuberta J.M."/>
            <person name="Vandepoele K."/>
            <person name="Reski R."/>
            <person name="Cuming A.C."/>
            <person name="Tuskan G.A."/>
            <person name="Maumus F."/>
            <person name="Salse J."/>
            <person name="Schmutz J."/>
            <person name="Rensing S.A."/>
        </authorList>
    </citation>
    <scope>NUCLEOTIDE SEQUENCE [LARGE SCALE GENOMIC DNA]</scope>
    <source>
        <strain evidence="13 14">cv. Gransden 2004</strain>
    </source>
</reference>
<dbReference type="PANTHER" id="PTHR13108:SF9">
    <property type="entry name" value="CONDENSIN COMPLEX SUBUNIT 2"/>
    <property type="match status" value="1"/>
</dbReference>